<accession>V4RGH1</accession>
<evidence type="ECO:0000256" key="1">
    <source>
        <dbReference type="SAM" id="MobiDB-lite"/>
    </source>
</evidence>
<evidence type="ECO:0008006" key="4">
    <source>
        <dbReference type="Google" id="ProtNLM"/>
    </source>
</evidence>
<dbReference type="eggNOG" id="COG3747">
    <property type="taxonomic scope" value="Bacteria"/>
</dbReference>
<dbReference type="EMBL" id="AWXZ01000023">
    <property type="protein sequence ID" value="ESR25256.1"/>
    <property type="molecule type" value="Genomic_DNA"/>
</dbReference>
<dbReference type="AlphaFoldDB" id="V4RGH1"/>
<dbReference type="STRING" id="631454.N177_1773"/>
<comment type="caution">
    <text evidence="2">The sequence shown here is derived from an EMBL/GenBank/DDBJ whole genome shotgun (WGS) entry which is preliminary data.</text>
</comment>
<reference evidence="2 3" key="1">
    <citation type="journal article" date="2014" name="Genome Announc.">
        <title>Draft Genome Sequence of Lutibaculum baratangense Strain AMV1T, Isolated from a Mud Volcano in Andamans, India.</title>
        <authorList>
            <person name="Singh A."/>
            <person name="Sreenivas A."/>
            <person name="Sathyanarayana Reddy G."/>
            <person name="Pinnaka A.K."/>
            <person name="Shivaji S."/>
        </authorList>
    </citation>
    <scope>NUCLEOTIDE SEQUENCE [LARGE SCALE GENOMIC DNA]</scope>
    <source>
        <strain evidence="2 3">AMV1</strain>
    </source>
</reference>
<protein>
    <recommendedName>
        <fullName evidence="4">Phage terminase small subunit</fullName>
    </recommendedName>
</protein>
<dbReference type="Pfam" id="PF05119">
    <property type="entry name" value="Terminase_4"/>
    <property type="match status" value="1"/>
</dbReference>
<gene>
    <name evidence="2" type="ORF">N177_1773</name>
</gene>
<evidence type="ECO:0000313" key="2">
    <source>
        <dbReference type="EMBL" id="ESR25256.1"/>
    </source>
</evidence>
<keyword evidence="3" id="KW-1185">Reference proteome</keyword>
<proteinExistence type="predicted"/>
<dbReference type="InterPro" id="IPR006448">
    <property type="entry name" value="Phage_term_ssu_P27"/>
</dbReference>
<evidence type="ECO:0000313" key="3">
    <source>
        <dbReference type="Proteomes" id="UP000017819"/>
    </source>
</evidence>
<name>V4RGH1_9HYPH</name>
<feature type="region of interest" description="Disordered" evidence="1">
    <location>
        <begin position="63"/>
        <end position="89"/>
    </location>
</feature>
<dbReference type="Proteomes" id="UP000017819">
    <property type="component" value="Unassembled WGS sequence"/>
</dbReference>
<sequence>MFADTLATLESYCVAVGMVRETEEIMGREGRMVTTENGPKPHPAFRMQSAAMREARLLAAELGLTPHRRGSKGKDEGMSNDNWDADLLA</sequence>
<organism evidence="2 3">
    <name type="scientific">Lutibaculum baratangense AMV1</name>
    <dbReference type="NCBI Taxonomy" id="631454"/>
    <lineage>
        <taxon>Bacteria</taxon>
        <taxon>Pseudomonadati</taxon>
        <taxon>Pseudomonadota</taxon>
        <taxon>Alphaproteobacteria</taxon>
        <taxon>Hyphomicrobiales</taxon>
        <taxon>Tepidamorphaceae</taxon>
        <taxon>Lutibaculum</taxon>
    </lineage>
</organism>